<dbReference type="Pfam" id="PF13439">
    <property type="entry name" value="Glyco_transf_4"/>
    <property type="match status" value="1"/>
</dbReference>
<dbReference type="GeneID" id="79917410"/>
<dbReference type="PANTHER" id="PTHR12526">
    <property type="entry name" value="GLYCOSYLTRANSFERASE"/>
    <property type="match status" value="1"/>
</dbReference>
<name>A0A9X4FBF6_9VIBR</name>
<feature type="domain" description="Glycosyl transferase family 1" evidence="1">
    <location>
        <begin position="185"/>
        <end position="333"/>
    </location>
</feature>
<feature type="domain" description="Glycosyltransferase subfamily 4-like N-terminal" evidence="2">
    <location>
        <begin position="21"/>
        <end position="178"/>
    </location>
</feature>
<evidence type="ECO:0000313" key="3">
    <source>
        <dbReference type="EMBL" id="MDE1345314.1"/>
    </source>
</evidence>
<organism evidence="4 5">
    <name type="scientific">Vibrio aestuarianus</name>
    <dbReference type="NCBI Taxonomy" id="28171"/>
    <lineage>
        <taxon>Bacteria</taxon>
        <taxon>Pseudomonadati</taxon>
        <taxon>Pseudomonadota</taxon>
        <taxon>Gammaproteobacteria</taxon>
        <taxon>Vibrionales</taxon>
        <taxon>Vibrionaceae</taxon>
        <taxon>Vibrio</taxon>
    </lineage>
</organism>
<keyword evidence="4" id="KW-0808">Transferase</keyword>
<dbReference type="GO" id="GO:0016757">
    <property type="term" value="F:glycosyltransferase activity"/>
    <property type="evidence" value="ECO:0007669"/>
    <property type="project" value="UniProtKB-KW"/>
</dbReference>
<proteinExistence type="predicted"/>
<keyword evidence="4" id="KW-0328">Glycosyltransferase</keyword>
<evidence type="ECO:0000313" key="5">
    <source>
        <dbReference type="Proteomes" id="UP001140973"/>
    </source>
</evidence>
<dbReference type="RefSeq" id="WP_176245520.1">
    <property type="nucleotide sequence ID" value="NZ_JAAKZK010000004.1"/>
</dbReference>
<evidence type="ECO:0000313" key="4">
    <source>
        <dbReference type="EMBL" id="MDE1355725.1"/>
    </source>
</evidence>
<sequence>MNNQQPYRRNVIHVVQHLAPGGLESLTLDLLNFANPQTNTLILSLEGNKEAAIKNWPKLEAFSDRLLFLDKKNGVHLAMIPVLVNLFRFLRVDVVHTHHIGPLIYAGIAAKIAKVQVRIHTEHDVWHLENKKHFNLQKWVLKAVKPILVGDASYVADTLRQRFHYANTITVKNGIDCEKFNLGSKKQARKQLGLDADTTFIGCAGRLETVKGHDLAIKALALLPDSVHLVIAGQGSQRDKLQALAKRCAVTSRVHFLGLVEDMPIFYQAIDLFCMPSRCEGFPLSPLEAQACGTSAVLTNVGASRETLCPLSGFIVKPNRVLDLAIGLKQALDYPICFNPRTFVLAHSDIRQMVNSYESLATEALA</sequence>
<evidence type="ECO:0000259" key="1">
    <source>
        <dbReference type="Pfam" id="PF00534"/>
    </source>
</evidence>
<dbReference type="AlphaFoldDB" id="A0A9X4FBF6"/>
<dbReference type="EMBL" id="JAKNAP010000001">
    <property type="protein sequence ID" value="MDE1355725.1"/>
    <property type="molecule type" value="Genomic_DNA"/>
</dbReference>
<dbReference type="Proteomes" id="UP001140973">
    <property type="component" value="Unassembled WGS sequence"/>
</dbReference>
<dbReference type="GO" id="GO:1901135">
    <property type="term" value="P:carbohydrate derivative metabolic process"/>
    <property type="evidence" value="ECO:0007669"/>
    <property type="project" value="UniProtKB-ARBA"/>
</dbReference>
<dbReference type="EMBL" id="JAKNAX010000004">
    <property type="protein sequence ID" value="MDE1345314.1"/>
    <property type="molecule type" value="Genomic_DNA"/>
</dbReference>
<dbReference type="SUPFAM" id="SSF53756">
    <property type="entry name" value="UDP-Glycosyltransferase/glycogen phosphorylase"/>
    <property type="match status" value="1"/>
</dbReference>
<dbReference type="EC" id="2.4.-.-" evidence="4"/>
<evidence type="ECO:0000259" key="2">
    <source>
        <dbReference type="Pfam" id="PF13439"/>
    </source>
</evidence>
<accession>A0A9X4FBF6</accession>
<gene>
    <name evidence="4" type="ORF">L9W73_00140</name>
    <name evidence="3" type="ORF">L9X51_02515</name>
</gene>
<protein>
    <submittedName>
        <fullName evidence="4">Glycosyltransferase</fullName>
        <ecNumber evidence="4">2.4.-.-</ecNumber>
    </submittedName>
</protein>
<comment type="caution">
    <text evidence="4">The sequence shown here is derived from an EMBL/GenBank/DDBJ whole genome shotgun (WGS) entry which is preliminary data.</text>
</comment>
<dbReference type="Gene3D" id="3.40.50.2000">
    <property type="entry name" value="Glycogen Phosphorylase B"/>
    <property type="match status" value="2"/>
</dbReference>
<dbReference type="Pfam" id="PF00534">
    <property type="entry name" value="Glycos_transf_1"/>
    <property type="match status" value="1"/>
</dbReference>
<reference evidence="4" key="1">
    <citation type="submission" date="2022-02" db="EMBL/GenBank/DDBJ databases">
        <title>Emergence and expansion in Europe of a Vibrio aestuarianus clonal complex pathogenic for oysters.</title>
        <authorList>
            <person name="Mesnil A."/>
            <person name="Travers M.-A."/>
        </authorList>
    </citation>
    <scope>NUCLEOTIDE SEQUENCE</scope>
    <source>
        <strain evidence="4">151-ITT-15-cp-1</strain>
        <strain evidence="3">19_064_15T1</strain>
    </source>
</reference>
<dbReference type="InterPro" id="IPR001296">
    <property type="entry name" value="Glyco_trans_1"/>
</dbReference>
<dbReference type="Proteomes" id="UP001140978">
    <property type="component" value="Unassembled WGS sequence"/>
</dbReference>
<dbReference type="InterPro" id="IPR028098">
    <property type="entry name" value="Glyco_trans_4-like_N"/>
</dbReference>